<feature type="domain" description="Glycoside hydrolase family 31 N-terminal" evidence="5">
    <location>
        <begin position="59"/>
        <end position="242"/>
    </location>
</feature>
<dbReference type="Pfam" id="PF17137">
    <property type="entry name" value="DUF5110"/>
    <property type="match status" value="1"/>
</dbReference>
<dbReference type="AlphaFoldDB" id="A0AA87XU86"/>
<dbReference type="InterPro" id="IPR013780">
    <property type="entry name" value="Glyco_hydro_b"/>
</dbReference>
<keyword evidence="2" id="KW-0326">Glycosidase</keyword>
<dbReference type="InterPro" id="IPR000322">
    <property type="entry name" value="Glyco_hydro_31_TIM"/>
</dbReference>
<dbReference type="Gene3D" id="2.60.40.1180">
    <property type="entry name" value="Golgi alpha-mannosidase II"/>
    <property type="match status" value="2"/>
</dbReference>
<dbReference type="CDD" id="cd06591">
    <property type="entry name" value="GH31_xylosidase_XylS"/>
    <property type="match status" value="1"/>
</dbReference>
<dbReference type="PANTHER" id="PTHR43863">
    <property type="entry name" value="HYDROLASE, PUTATIVE (AFU_ORTHOLOGUE AFUA_1G03140)-RELATED"/>
    <property type="match status" value="1"/>
</dbReference>
<keyword evidence="3" id="KW-0732">Signal</keyword>
<dbReference type="InterPro" id="IPR025887">
    <property type="entry name" value="Glyco_hydro_31_N_dom"/>
</dbReference>
<evidence type="ECO:0000259" key="6">
    <source>
        <dbReference type="Pfam" id="PF17137"/>
    </source>
</evidence>
<dbReference type="InterPro" id="IPR017853">
    <property type="entry name" value="GH"/>
</dbReference>
<dbReference type="Proteomes" id="UP000628442">
    <property type="component" value="Unassembled WGS sequence"/>
</dbReference>
<name>A0AA87XU86_9BURK</name>
<dbReference type="Pfam" id="PF13802">
    <property type="entry name" value="Gal_mutarotas_2"/>
    <property type="match status" value="1"/>
</dbReference>
<dbReference type="GO" id="GO:0004553">
    <property type="term" value="F:hydrolase activity, hydrolyzing O-glycosyl compounds"/>
    <property type="evidence" value="ECO:0007669"/>
    <property type="project" value="InterPro"/>
</dbReference>
<keyword evidence="2" id="KW-0378">Hydrolase</keyword>
<organism evidence="8 9">
    <name type="scientific">Pseudoduganella albidiflava</name>
    <dbReference type="NCBI Taxonomy" id="321983"/>
    <lineage>
        <taxon>Bacteria</taxon>
        <taxon>Pseudomonadati</taxon>
        <taxon>Pseudomonadota</taxon>
        <taxon>Betaproteobacteria</taxon>
        <taxon>Burkholderiales</taxon>
        <taxon>Oxalobacteraceae</taxon>
        <taxon>Telluria group</taxon>
        <taxon>Pseudoduganella</taxon>
    </lineage>
</organism>
<reference evidence="8" key="2">
    <citation type="submission" date="2022-12" db="EMBL/GenBank/DDBJ databases">
        <authorList>
            <person name="Sun Q."/>
            <person name="Kim S."/>
        </authorList>
    </citation>
    <scope>NUCLEOTIDE SEQUENCE</scope>
    <source>
        <strain evidence="8">KCTC 12343</strain>
    </source>
</reference>
<dbReference type="SUPFAM" id="SSF74650">
    <property type="entry name" value="Galactose mutarotase-like"/>
    <property type="match status" value="1"/>
</dbReference>
<gene>
    <name evidence="8" type="ORF">GCM10007387_37400</name>
</gene>
<dbReference type="InterPro" id="IPR048395">
    <property type="entry name" value="Glyco_hydro_31_C"/>
</dbReference>
<dbReference type="EMBL" id="BMWV01000008">
    <property type="protein sequence ID" value="GGY51510.1"/>
    <property type="molecule type" value="Genomic_DNA"/>
</dbReference>
<evidence type="ECO:0000313" key="9">
    <source>
        <dbReference type="Proteomes" id="UP000628442"/>
    </source>
</evidence>
<dbReference type="GO" id="GO:0005975">
    <property type="term" value="P:carbohydrate metabolic process"/>
    <property type="evidence" value="ECO:0007669"/>
    <property type="project" value="InterPro"/>
</dbReference>
<evidence type="ECO:0000313" key="8">
    <source>
        <dbReference type="EMBL" id="GGY51510.1"/>
    </source>
</evidence>
<protein>
    <recommendedName>
        <fullName evidence="10">DUF5110 domain-containing protein</fullName>
    </recommendedName>
</protein>
<dbReference type="CDD" id="cd14752">
    <property type="entry name" value="GH31_N"/>
    <property type="match status" value="1"/>
</dbReference>
<dbReference type="PANTHER" id="PTHR43863:SF2">
    <property type="entry name" value="MALTASE-GLUCOAMYLASE"/>
    <property type="match status" value="1"/>
</dbReference>
<feature type="domain" description="Glycosyl hydrolase family 31 C-terminal" evidence="7">
    <location>
        <begin position="633"/>
        <end position="720"/>
    </location>
</feature>
<dbReference type="SUPFAM" id="SSF51011">
    <property type="entry name" value="Glycosyl hydrolase domain"/>
    <property type="match status" value="1"/>
</dbReference>
<comment type="similarity">
    <text evidence="1 2">Belongs to the glycosyl hydrolase 31 family.</text>
</comment>
<proteinExistence type="inferred from homology"/>
<feature type="signal peptide" evidence="3">
    <location>
        <begin position="1"/>
        <end position="45"/>
    </location>
</feature>
<evidence type="ECO:0000259" key="5">
    <source>
        <dbReference type="Pfam" id="PF13802"/>
    </source>
</evidence>
<evidence type="ECO:0000256" key="1">
    <source>
        <dbReference type="ARBA" id="ARBA00007806"/>
    </source>
</evidence>
<dbReference type="Pfam" id="PF21365">
    <property type="entry name" value="Glyco_hydro_31_3rd"/>
    <property type="match status" value="1"/>
</dbReference>
<dbReference type="SUPFAM" id="SSF51445">
    <property type="entry name" value="(Trans)glycosidases"/>
    <property type="match status" value="1"/>
</dbReference>
<dbReference type="InterPro" id="IPR011013">
    <property type="entry name" value="Gal_mutarotase_sf_dom"/>
</dbReference>
<dbReference type="Pfam" id="PF01055">
    <property type="entry name" value="Glyco_hydro_31_2nd"/>
    <property type="match status" value="1"/>
</dbReference>
<evidence type="ECO:0000256" key="3">
    <source>
        <dbReference type="SAM" id="SignalP"/>
    </source>
</evidence>
<feature type="domain" description="Glycoside hydrolase family 31 TIM barrel" evidence="4">
    <location>
        <begin position="284"/>
        <end position="625"/>
    </location>
</feature>
<sequence length="803" mass="88465">MEMSKEMTMMPFTARRPAGTAPTRLASAIAAAFVLAGGAAGTAAAAPLATLDRNGAFVSVEAYGPNIVHVTIAVDKAEVLKGPGYGIIAQHADNKAFQHRPAADGDTFTSNGMTLRINPAAVPSIPTQSQKYFAPSLAPVGLEVRNAQGQQILKMTGWEMSPQTVNEEKTYQVGAEFHAPADEHYYGMGQNQESLSGLDLRGRTLDCKHWYDAPGGETVCVPFMVSSKGYGIVWDNPSATRFSAGVLGSTRFQSNVGERVSFFIITGKNADELYSGYARLTGKTPIPPKAAFGLIQSKARYDSQDQVLRIAKTYREKRYPLDIMVVDWFYWTRMGQLDIDPAQFPDPEGMNKQLHDMGMQSIISVWPRFETAGRYFNELDAKGYLLKDKDGKTQDGLPFRSDRTGGLIDSTNPAARKWFFEKVRDNVLSRGFDYPWLDETEPDLVPDGFRYSIGTGDRYRNLYPLVHVEGFAEGMRAWKPNRRVLILSRAAYLGSQRTGALFWSSDIKSTWEALARQIPAGLNMTASGIAYWGNDIGGWQNLPQTTEATKAPLLDPSDARNVVGQNHDYPELHTRWFQYGTFTPTLRLHGSRKEAELWSFGKQAEAVMAKFNALRYQLIPYIYSQAKMTHDTGAPFMRPLWMDFGSDPNVANIGTQYMFGPAFLVAPVTEQGQTEKNVYLPAGTDWYNWWTNEKLAGGQWVKVAAPIDQIPVFVKAGSIVPLGAAVQSTAGKQAIEQIRVYPGAGDAEFTLYDDDGLTYDYEKGKGVVSGKLRWKQSDGTLSASGGPSGFAAAAPKMVKVIGR</sequence>
<accession>A0AA87XU86</accession>
<evidence type="ECO:0000259" key="4">
    <source>
        <dbReference type="Pfam" id="PF01055"/>
    </source>
</evidence>
<feature type="chain" id="PRO_5041674997" description="DUF5110 domain-containing protein" evidence="3">
    <location>
        <begin position="46"/>
        <end position="803"/>
    </location>
</feature>
<evidence type="ECO:0008006" key="10">
    <source>
        <dbReference type="Google" id="ProtNLM"/>
    </source>
</evidence>
<dbReference type="InterPro" id="IPR033403">
    <property type="entry name" value="DUF5110"/>
</dbReference>
<dbReference type="Gene3D" id="3.20.20.80">
    <property type="entry name" value="Glycosidases"/>
    <property type="match status" value="1"/>
</dbReference>
<comment type="caution">
    <text evidence="8">The sequence shown here is derived from an EMBL/GenBank/DDBJ whole genome shotgun (WGS) entry which is preliminary data.</text>
</comment>
<reference evidence="8" key="1">
    <citation type="journal article" date="2014" name="Int. J. Syst. Evol. Microbiol.">
        <title>Complete genome sequence of Corynebacterium casei LMG S-19264T (=DSM 44701T), isolated from a smear-ripened cheese.</title>
        <authorList>
            <consortium name="US DOE Joint Genome Institute (JGI-PGF)"/>
            <person name="Walter F."/>
            <person name="Albersmeier A."/>
            <person name="Kalinowski J."/>
            <person name="Ruckert C."/>
        </authorList>
    </citation>
    <scope>NUCLEOTIDE SEQUENCE</scope>
    <source>
        <strain evidence="8">KCTC 12343</strain>
    </source>
</reference>
<evidence type="ECO:0000256" key="2">
    <source>
        <dbReference type="RuleBase" id="RU361185"/>
    </source>
</evidence>
<dbReference type="GO" id="GO:0030246">
    <property type="term" value="F:carbohydrate binding"/>
    <property type="evidence" value="ECO:0007669"/>
    <property type="project" value="InterPro"/>
</dbReference>
<evidence type="ECO:0000259" key="7">
    <source>
        <dbReference type="Pfam" id="PF21365"/>
    </source>
</evidence>
<dbReference type="Gene3D" id="2.60.40.1760">
    <property type="entry name" value="glycosyl hydrolase (family 31)"/>
    <property type="match status" value="1"/>
</dbReference>
<feature type="domain" description="DUF5110" evidence="6">
    <location>
        <begin position="738"/>
        <end position="782"/>
    </location>
</feature>
<dbReference type="InterPro" id="IPR051816">
    <property type="entry name" value="Glycosyl_Hydrolase_31"/>
</dbReference>